<feature type="transmembrane region" description="Helical" evidence="1">
    <location>
        <begin position="12"/>
        <end position="34"/>
    </location>
</feature>
<sequence length="41" mass="4919">MLNFTFFCYDSASIFIYYFRFVNLVCLYFSCGVIREDSEHG</sequence>
<dbReference type="AlphaFoldDB" id="A0A0A9GRN4"/>
<name>A0A0A9GRN4_ARUDO</name>
<reference evidence="2" key="1">
    <citation type="submission" date="2014-09" db="EMBL/GenBank/DDBJ databases">
        <authorList>
            <person name="Magalhaes I.L.F."/>
            <person name="Oliveira U."/>
            <person name="Santos F.R."/>
            <person name="Vidigal T.H.D.A."/>
            <person name="Brescovit A.D."/>
            <person name="Santos A.J."/>
        </authorList>
    </citation>
    <scope>NUCLEOTIDE SEQUENCE</scope>
    <source>
        <tissue evidence="2">Shoot tissue taken approximately 20 cm above the soil surface</tissue>
    </source>
</reference>
<evidence type="ECO:0000313" key="2">
    <source>
        <dbReference type="EMBL" id="JAE25186.1"/>
    </source>
</evidence>
<protein>
    <submittedName>
        <fullName evidence="2">Uncharacterized protein</fullName>
    </submittedName>
</protein>
<keyword evidence="1" id="KW-0472">Membrane</keyword>
<accession>A0A0A9GRN4</accession>
<reference evidence="2" key="2">
    <citation type="journal article" date="2015" name="Data Brief">
        <title>Shoot transcriptome of the giant reed, Arundo donax.</title>
        <authorList>
            <person name="Barrero R.A."/>
            <person name="Guerrero F.D."/>
            <person name="Moolhuijzen P."/>
            <person name="Goolsby J.A."/>
            <person name="Tidwell J."/>
            <person name="Bellgard S.E."/>
            <person name="Bellgard M.I."/>
        </authorList>
    </citation>
    <scope>NUCLEOTIDE SEQUENCE</scope>
    <source>
        <tissue evidence="2">Shoot tissue taken approximately 20 cm above the soil surface</tissue>
    </source>
</reference>
<evidence type="ECO:0000256" key="1">
    <source>
        <dbReference type="SAM" id="Phobius"/>
    </source>
</evidence>
<proteinExistence type="predicted"/>
<organism evidence="2">
    <name type="scientific">Arundo donax</name>
    <name type="common">Giant reed</name>
    <name type="synonym">Donax arundinaceus</name>
    <dbReference type="NCBI Taxonomy" id="35708"/>
    <lineage>
        <taxon>Eukaryota</taxon>
        <taxon>Viridiplantae</taxon>
        <taxon>Streptophyta</taxon>
        <taxon>Embryophyta</taxon>
        <taxon>Tracheophyta</taxon>
        <taxon>Spermatophyta</taxon>
        <taxon>Magnoliopsida</taxon>
        <taxon>Liliopsida</taxon>
        <taxon>Poales</taxon>
        <taxon>Poaceae</taxon>
        <taxon>PACMAD clade</taxon>
        <taxon>Arundinoideae</taxon>
        <taxon>Arundineae</taxon>
        <taxon>Arundo</taxon>
    </lineage>
</organism>
<keyword evidence="1" id="KW-1133">Transmembrane helix</keyword>
<keyword evidence="1" id="KW-0812">Transmembrane</keyword>
<dbReference type="EMBL" id="GBRH01172710">
    <property type="protein sequence ID" value="JAE25186.1"/>
    <property type="molecule type" value="Transcribed_RNA"/>
</dbReference>